<dbReference type="SUPFAM" id="SSF52540">
    <property type="entry name" value="P-loop containing nucleoside triphosphate hydrolases"/>
    <property type="match status" value="1"/>
</dbReference>
<sequence>MLHSTELTVQVVSPSFRVTDLDYAKYIALFTSDYLKILDVDGLEVLFPYDCIYPEQYCYMYELKKCLDATGHCVLEMPSGTGKTVSLLSLIVAYMQEHPAQLEKFIYCSRTIAEISKVVEELRTLYKCYEQHNGKPLAMICVALSARKNLCIHPEVSKCRNGKVVDGKCSTLTSSFIRAKRVYDPDIPCCDYFENFYKDGLESVLPYGVYSLEDMKQYGRTKGWCPYFVARHALFRAKIAVYSYHYLLDPKIAELISKDLPKKTVVVFDEAHNIDNVCIESMSITLNKKLLEECECNLITLRESVSHIKEVNVSQLEHEYQMLVEGLKEANRQRETDQILMNPGERRMNSNTKSDDNSHPVEAISCLNQL</sequence>
<dbReference type="AlphaFoldDB" id="A0A183IFL3"/>
<evidence type="ECO:0000256" key="3">
    <source>
        <dbReference type="ARBA" id="ARBA00022840"/>
    </source>
</evidence>
<evidence type="ECO:0000313" key="5">
    <source>
        <dbReference type="EMBL" id="VDO97527.1"/>
    </source>
</evidence>
<feature type="domain" description="Helicase ATP-binding" evidence="4">
    <location>
        <begin position="42"/>
        <end position="337"/>
    </location>
</feature>
<dbReference type="InterPro" id="IPR010614">
    <property type="entry name" value="RAD3-like_helicase_DEAD"/>
</dbReference>
<dbReference type="GO" id="GO:0006289">
    <property type="term" value="P:nucleotide-excision repair"/>
    <property type="evidence" value="ECO:0007669"/>
    <property type="project" value="InterPro"/>
</dbReference>
<dbReference type="GO" id="GO:0016818">
    <property type="term" value="F:hydrolase activity, acting on acid anhydrides, in phosphorus-containing anhydrides"/>
    <property type="evidence" value="ECO:0007669"/>
    <property type="project" value="InterPro"/>
</dbReference>
<dbReference type="OrthoDB" id="272481at2759"/>
<evidence type="ECO:0000256" key="1">
    <source>
        <dbReference type="ARBA" id="ARBA00022741"/>
    </source>
</evidence>
<dbReference type="GO" id="GO:0006366">
    <property type="term" value="P:transcription by RNA polymerase II"/>
    <property type="evidence" value="ECO:0007669"/>
    <property type="project" value="TreeGrafter"/>
</dbReference>
<dbReference type="EMBL" id="UZAM01007212">
    <property type="protein sequence ID" value="VDO97527.1"/>
    <property type="molecule type" value="Genomic_DNA"/>
</dbReference>
<gene>
    <name evidence="5" type="ORF">SBAD_LOCUS2407</name>
</gene>
<keyword evidence="3" id="KW-0067">ATP-binding</keyword>
<keyword evidence="1" id="KW-0547">Nucleotide-binding</keyword>
<dbReference type="NCBIfam" id="TIGR00604">
    <property type="entry name" value="rad3"/>
    <property type="match status" value="1"/>
</dbReference>
<dbReference type="SMART" id="SM00488">
    <property type="entry name" value="DEXDc2"/>
    <property type="match status" value="1"/>
</dbReference>
<proteinExistence type="predicted"/>
<reference evidence="5 6" key="2">
    <citation type="submission" date="2018-11" db="EMBL/GenBank/DDBJ databases">
        <authorList>
            <consortium name="Pathogen Informatics"/>
        </authorList>
    </citation>
    <scope>NUCLEOTIDE SEQUENCE [LARGE SCALE GENOMIC DNA]</scope>
</reference>
<reference evidence="7" key="1">
    <citation type="submission" date="2016-06" db="UniProtKB">
        <authorList>
            <consortium name="WormBaseParasite"/>
        </authorList>
    </citation>
    <scope>IDENTIFICATION</scope>
</reference>
<evidence type="ECO:0000259" key="4">
    <source>
        <dbReference type="PROSITE" id="PS51193"/>
    </source>
</evidence>
<keyword evidence="2" id="KW-0378">Hydrolase</keyword>
<accession>A0A183IFL3</accession>
<dbReference type="GO" id="GO:0005524">
    <property type="term" value="F:ATP binding"/>
    <property type="evidence" value="ECO:0007669"/>
    <property type="project" value="UniProtKB-KW"/>
</dbReference>
<evidence type="ECO:0000313" key="7">
    <source>
        <dbReference type="WBParaSite" id="SBAD_0000252001-mRNA-1"/>
    </source>
</evidence>
<protein>
    <submittedName>
        <fullName evidence="7">Helicase ATP-binding domain-containing protein</fullName>
    </submittedName>
</protein>
<dbReference type="GO" id="GO:0045951">
    <property type="term" value="P:positive regulation of mitotic recombination"/>
    <property type="evidence" value="ECO:0007669"/>
    <property type="project" value="TreeGrafter"/>
</dbReference>
<dbReference type="InterPro" id="IPR014013">
    <property type="entry name" value="Helic_SF1/SF2_ATP-bd_DinG/Rad3"/>
</dbReference>
<dbReference type="WBParaSite" id="SBAD_0000252001-mRNA-1">
    <property type="protein sequence ID" value="SBAD_0000252001-mRNA-1"/>
    <property type="gene ID" value="SBAD_0000252001"/>
</dbReference>
<dbReference type="PRINTS" id="PR00852">
    <property type="entry name" value="XRODRMPGMNTD"/>
</dbReference>
<dbReference type="GO" id="GO:0003684">
    <property type="term" value="F:damaged DNA binding"/>
    <property type="evidence" value="ECO:0007669"/>
    <property type="project" value="TreeGrafter"/>
</dbReference>
<dbReference type="PROSITE" id="PS51193">
    <property type="entry name" value="HELICASE_ATP_BIND_2"/>
    <property type="match status" value="1"/>
</dbReference>
<organism evidence="7">
    <name type="scientific">Soboliphyme baturini</name>
    <dbReference type="NCBI Taxonomy" id="241478"/>
    <lineage>
        <taxon>Eukaryota</taxon>
        <taxon>Metazoa</taxon>
        <taxon>Ecdysozoa</taxon>
        <taxon>Nematoda</taxon>
        <taxon>Enoplea</taxon>
        <taxon>Dorylaimia</taxon>
        <taxon>Dioctophymatida</taxon>
        <taxon>Dioctophymatoidea</taxon>
        <taxon>Soboliphymatidae</taxon>
        <taxon>Soboliphyme</taxon>
    </lineage>
</organism>
<dbReference type="InterPro" id="IPR045028">
    <property type="entry name" value="DinG/Rad3-like"/>
</dbReference>
<dbReference type="InterPro" id="IPR006554">
    <property type="entry name" value="Helicase-like_DEXD_c2"/>
</dbReference>
<dbReference type="PANTHER" id="PTHR11472:SF1">
    <property type="entry name" value="GENERAL TRANSCRIPTION AND DNA REPAIR FACTOR IIH HELICASE SUBUNIT XPD"/>
    <property type="match status" value="1"/>
</dbReference>
<dbReference type="InterPro" id="IPR027417">
    <property type="entry name" value="P-loop_NTPase"/>
</dbReference>
<dbReference type="GO" id="GO:0005634">
    <property type="term" value="C:nucleus"/>
    <property type="evidence" value="ECO:0007669"/>
    <property type="project" value="InterPro"/>
</dbReference>
<name>A0A183IFL3_9BILA</name>
<dbReference type="GO" id="GO:0003678">
    <property type="term" value="F:DNA helicase activity"/>
    <property type="evidence" value="ECO:0007669"/>
    <property type="project" value="InterPro"/>
</dbReference>
<evidence type="ECO:0000313" key="6">
    <source>
        <dbReference type="Proteomes" id="UP000270296"/>
    </source>
</evidence>
<dbReference type="InterPro" id="IPR013020">
    <property type="entry name" value="Rad3/Chl1-like"/>
</dbReference>
<dbReference type="PANTHER" id="PTHR11472">
    <property type="entry name" value="DNA REPAIR DEAD HELICASE RAD3/XP-D SUBFAMILY MEMBER"/>
    <property type="match status" value="1"/>
</dbReference>
<dbReference type="InterPro" id="IPR001945">
    <property type="entry name" value="RAD3/XPD"/>
</dbReference>
<dbReference type="Gene3D" id="3.40.50.300">
    <property type="entry name" value="P-loop containing nucleotide triphosphate hydrolases"/>
    <property type="match status" value="1"/>
</dbReference>
<evidence type="ECO:0000256" key="2">
    <source>
        <dbReference type="ARBA" id="ARBA00022801"/>
    </source>
</evidence>
<dbReference type="Proteomes" id="UP000270296">
    <property type="component" value="Unassembled WGS sequence"/>
</dbReference>
<dbReference type="Pfam" id="PF06733">
    <property type="entry name" value="DEAD_2"/>
    <property type="match status" value="1"/>
</dbReference>
<keyword evidence="6" id="KW-1185">Reference proteome</keyword>